<feature type="compositionally biased region" description="Polar residues" evidence="1">
    <location>
        <begin position="139"/>
        <end position="156"/>
    </location>
</feature>
<evidence type="ECO:0000313" key="2">
    <source>
        <dbReference type="EMBL" id="TFY74738.1"/>
    </source>
</evidence>
<gene>
    <name evidence="2" type="ORF">EWM64_g9272</name>
</gene>
<reference evidence="2 3" key="1">
    <citation type="submission" date="2019-02" db="EMBL/GenBank/DDBJ databases">
        <title>Genome sequencing of the rare red list fungi Hericium alpestre (H. flagellum).</title>
        <authorList>
            <person name="Buettner E."/>
            <person name="Kellner H."/>
        </authorList>
    </citation>
    <scope>NUCLEOTIDE SEQUENCE [LARGE SCALE GENOMIC DNA]</scope>
    <source>
        <strain evidence="2 3">DSM 108284</strain>
    </source>
</reference>
<protein>
    <submittedName>
        <fullName evidence="2">Uncharacterized protein</fullName>
    </submittedName>
</protein>
<sequence length="156" mass="17527">MSYTLNSPTSNGIASGQSGRYFVPPEAFQSAIATHQQPPTRKDIRGDKKLAQCDIEFEAISAAYFRGQATAAEFDAAMQRVAEAGRAYDRRVADFQSRDQAGKTKLSDYFKEFYGYTDEEAEEHLRQGARSTEIRMANQARNQSRVQQRSTFGRGH</sequence>
<organism evidence="2 3">
    <name type="scientific">Hericium alpestre</name>
    <dbReference type="NCBI Taxonomy" id="135208"/>
    <lineage>
        <taxon>Eukaryota</taxon>
        <taxon>Fungi</taxon>
        <taxon>Dikarya</taxon>
        <taxon>Basidiomycota</taxon>
        <taxon>Agaricomycotina</taxon>
        <taxon>Agaricomycetes</taxon>
        <taxon>Russulales</taxon>
        <taxon>Hericiaceae</taxon>
        <taxon>Hericium</taxon>
    </lineage>
</organism>
<evidence type="ECO:0000313" key="3">
    <source>
        <dbReference type="Proteomes" id="UP000298061"/>
    </source>
</evidence>
<accession>A0A4Y9ZMJ7</accession>
<dbReference type="Proteomes" id="UP000298061">
    <property type="component" value="Unassembled WGS sequence"/>
</dbReference>
<evidence type="ECO:0000256" key="1">
    <source>
        <dbReference type="SAM" id="MobiDB-lite"/>
    </source>
</evidence>
<proteinExistence type="predicted"/>
<name>A0A4Y9ZMJ7_9AGAM</name>
<keyword evidence="3" id="KW-1185">Reference proteome</keyword>
<dbReference type="AlphaFoldDB" id="A0A4Y9ZMJ7"/>
<feature type="region of interest" description="Disordered" evidence="1">
    <location>
        <begin position="134"/>
        <end position="156"/>
    </location>
</feature>
<dbReference type="EMBL" id="SFCI01001902">
    <property type="protein sequence ID" value="TFY74738.1"/>
    <property type="molecule type" value="Genomic_DNA"/>
</dbReference>
<comment type="caution">
    <text evidence="2">The sequence shown here is derived from an EMBL/GenBank/DDBJ whole genome shotgun (WGS) entry which is preliminary data.</text>
</comment>